<keyword evidence="2" id="KW-0479">Metal-binding</keyword>
<feature type="compositionally biased region" description="Low complexity" evidence="8">
    <location>
        <begin position="79"/>
        <end position="91"/>
    </location>
</feature>
<evidence type="ECO:0000256" key="8">
    <source>
        <dbReference type="SAM" id="MobiDB-lite"/>
    </source>
</evidence>
<feature type="domain" description="C2H2-type" evidence="9">
    <location>
        <begin position="255"/>
        <end position="285"/>
    </location>
</feature>
<dbReference type="PROSITE" id="PS50157">
    <property type="entry name" value="ZINC_FINGER_C2H2_2"/>
    <property type="match status" value="2"/>
</dbReference>
<feature type="region of interest" description="Disordered" evidence="8">
    <location>
        <begin position="183"/>
        <end position="220"/>
    </location>
</feature>
<dbReference type="SUPFAM" id="SSF57667">
    <property type="entry name" value="beta-beta-alpha zinc fingers"/>
    <property type="match status" value="1"/>
</dbReference>
<evidence type="ECO:0000256" key="3">
    <source>
        <dbReference type="ARBA" id="ARBA00022737"/>
    </source>
</evidence>
<organism evidence="10 11">
    <name type="scientific">Elasticomyces elasticus</name>
    <dbReference type="NCBI Taxonomy" id="574655"/>
    <lineage>
        <taxon>Eukaryota</taxon>
        <taxon>Fungi</taxon>
        <taxon>Dikarya</taxon>
        <taxon>Ascomycota</taxon>
        <taxon>Pezizomycotina</taxon>
        <taxon>Dothideomycetes</taxon>
        <taxon>Dothideomycetidae</taxon>
        <taxon>Mycosphaerellales</taxon>
        <taxon>Teratosphaeriaceae</taxon>
        <taxon>Elasticomyces</taxon>
    </lineage>
</organism>
<name>A0AAN7W799_9PEZI</name>
<dbReference type="PANTHER" id="PTHR40626">
    <property type="entry name" value="MIP31509P"/>
    <property type="match status" value="1"/>
</dbReference>
<evidence type="ECO:0000256" key="1">
    <source>
        <dbReference type="ARBA" id="ARBA00004123"/>
    </source>
</evidence>
<feature type="region of interest" description="Disordered" evidence="8">
    <location>
        <begin position="1"/>
        <end position="152"/>
    </location>
</feature>
<evidence type="ECO:0000256" key="2">
    <source>
        <dbReference type="ARBA" id="ARBA00022723"/>
    </source>
</evidence>
<dbReference type="SMART" id="SM00355">
    <property type="entry name" value="ZnF_C2H2"/>
    <property type="match status" value="2"/>
</dbReference>
<dbReference type="GO" id="GO:0000978">
    <property type="term" value="F:RNA polymerase II cis-regulatory region sequence-specific DNA binding"/>
    <property type="evidence" value="ECO:0007669"/>
    <property type="project" value="InterPro"/>
</dbReference>
<dbReference type="CDD" id="cd12148">
    <property type="entry name" value="fungal_TF_MHR"/>
    <property type="match status" value="1"/>
</dbReference>
<comment type="caution">
    <text evidence="10">The sequence shown here is derived from an EMBL/GenBank/DDBJ whole genome shotgun (WGS) entry which is preliminary data.</text>
</comment>
<protein>
    <recommendedName>
        <fullName evidence="9">C2H2-type domain-containing protein</fullName>
    </recommendedName>
</protein>
<dbReference type="PANTHER" id="PTHR40626:SF12">
    <property type="entry name" value="RFEC"/>
    <property type="match status" value="1"/>
</dbReference>
<dbReference type="PROSITE" id="PS00028">
    <property type="entry name" value="ZINC_FINGER_C2H2_1"/>
    <property type="match status" value="1"/>
</dbReference>
<feature type="compositionally biased region" description="Polar residues" evidence="8">
    <location>
        <begin position="38"/>
        <end position="63"/>
    </location>
</feature>
<feature type="compositionally biased region" description="Polar residues" evidence="8">
    <location>
        <begin position="417"/>
        <end position="461"/>
    </location>
</feature>
<sequence>MDGSFNGYAGYGHGQQQPNQQNQQNQQQQNQQALGSFGNLSAQNHQQESPSHTLPPLQSQQNGGQFGSLSFGHPGSNAHTPTTPHTPSSIPQSATSAYSTMSPAHQGNMLPPSSYNQPYGLTQSMPYPSATATSMPGTLAQNGLPSLRPMPPGGVSGPMPGLPSMTSTGQLGQQTAFMQDGDAPTHVVGSQGRRGVLPSAPGRPAAPAQGTTNPKSMIPQKDADGKYPCPHCNKTYLHAKHLKRHLLRHTGDRPYMCHLCKDTFSRSDILKRHFQKCSIRRGNPTGANHLAHQRRNGNGANRLSISQQDGPIGLAGLAEVAGTNTAYPGMATSSPTVNGDISGRPSRANSLSTAGTMSHRNSVAGLGILGSNAPSGDQMVSTAGYAAGFPAYTQHQAANGAQMQSNYAFNQQQMHANGYNNPQQMSFLGQPSSRFNNNNNHASSPYQQSPNGDSNGGSQADWNRMFNPGGQDGYIGGQPANASSQGITHIKVEGDAKPNFSNMNNDMGNESFLGSLYSHPGAFGSEYSVHEENGIPGFPNWSTDDPLQAKVDSLTHYCFPNGVDAMQGDTPAQIVKACLTVDNIKHFAEHYTSYQGHWPILHMPTFKLTEATNGLVMAMMCIGAVYSSRLQVHEVRQMMDFVKTTVISNGSIYSRTMNGHADGLGTTSWDVEEMQALLMLQQLSLWHGDSNQRQVSRNEFPALVRVAKAMGLTQQAGPGHYAYSVLHNSQTTQTAQIDAASFDWHGWLEQEKRNRVLYLLFLTDAAMVMYFNSVPQFEPLEIRLMLPADDTAWDARDERECASALGLHGPQAQARNATGTRRPTQPGMRDAIRTLMEPTAAFVPNSTNAYAKFVLVHAIIVKIIACQKTILLQDGALQGFSFGLGGSGPATPLSQNDWLDVHNGGHHSASNSGQATPTDTAGSLQMAAQQEKKRLGNALDKWKRNWDYDMELQYPAGQSHRRFGFSRDGVHFFYLGRSFFQSQRPADWSLPGDKRFQQVMGLLKRIKGFVVGDKEAKGHDIGSVGDIDENYGLDDLTLNMKLLFKPYDSLLDSPIAGVRTSL</sequence>
<keyword evidence="3" id="KW-0677">Repeat</keyword>
<comment type="subcellular location">
    <subcellularLocation>
        <location evidence="1">Nucleus</location>
    </subcellularLocation>
</comment>
<feature type="domain" description="C2H2-type" evidence="9">
    <location>
        <begin position="227"/>
        <end position="254"/>
    </location>
</feature>
<keyword evidence="5" id="KW-0862">Zinc</keyword>
<evidence type="ECO:0000256" key="5">
    <source>
        <dbReference type="ARBA" id="ARBA00022833"/>
    </source>
</evidence>
<feature type="region of interest" description="Disordered" evidence="8">
    <location>
        <begin position="333"/>
        <end position="354"/>
    </location>
</feature>
<keyword evidence="4 7" id="KW-0863">Zinc-finger</keyword>
<evidence type="ECO:0000259" key="9">
    <source>
        <dbReference type="PROSITE" id="PS50157"/>
    </source>
</evidence>
<reference evidence="10" key="1">
    <citation type="submission" date="2023-08" db="EMBL/GenBank/DDBJ databases">
        <title>Black Yeasts Isolated from many extreme environments.</title>
        <authorList>
            <person name="Coleine C."/>
            <person name="Stajich J.E."/>
            <person name="Selbmann L."/>
        </authorList>
    </citation>
    <scope>NUCLEOTIDE SEQUENCE</scope>
    <source>
        <strain evidence="10">CCFEE 5810</strain>
    </source>
</reference>
<dbReference type="GO" id="GO:0006351">
    <property type="term" value="P:DNA-templated transcription"/>
    <property type="evidence" value="ECO:0007669"/>
    <property type="project" value="InterPro"/>
</dbReference>
<dbReference type="InterPro" id="IPR007219">
    <property type="entry name" value="XnlR_reg_dom"/>
</dbReference>
<dbReference type="GO" id="GO:0005634">
    <property type="term" value="C:nucleus"/>
    <property type="evidence" value="ECO:0007669"/>
    <property type="project" value="UniProtKB-SubCell"/>
</dbReference>
<feature type="region of interest" description="Disordered" evidence="8">
    <location>
        <begin position="808"/>
        <end position="827"/>
    </location>
</feature>
<dbReference type="AlphaFoldDB" id="A0AAN7W799"/>
<feature type="compositionally biased region" description="Polar residues" evidence="8">
    <location>
        <begin position="813"/>
        <end position="823"/>
    </location>
</feature>
<accession>A0AAN7W799</accession>
<feature type="compositionally biased region" description="Polar residues" evidence="8">
    <location>
        <begin position="92"/>
        <end position="144"/>
    </location>
</feature>
<dbReference type="EMBL" id="JAVRQU010000008">
    <property type="protein sequence ID" value="KAK5699691.1"/>
    <property type="molecule type" value="Genomic_DNA"/>
</dbReference>
<dbReference type="InterPro" id="IPR036236">
    <property type="entry name" value="Znf_C2H2_sf"/>
</dbReference>
<dbReference type="GO" id="GO:0000785">
    <property type="term" value="C:chromatin"/>
    <property type="evidence" value="ECO:0007669"/>
    <property type="project" value="TreeGrafter"/>
</dbReference>
<feature type="region of interest" description="Disordered" evidence="8">
    <location>
        <begin position="903"/>
        <end position="922"/>
    </location>
</feature>
<keyword evidence="6" id="KW-0539">Nucleus</keyword>
<dbReference type="InterPro" id="IPR013087">
    <property type="entry name" value="Znf_C2H2_type"/>
</dbReference>
<proteinExistence type="predicted"/>
<dbReference type="GO" id="GO:0000981">
    <property type="term" value="F:DNA-binding transcription factor activity, RNA polymerase II-specific"/>
    <property type="evidence" value="ECO:0007669"/>
    <property type="project" value="InterPro"/>
</dbReference>
<dbReference type="Gene3D" id="3.30.160.60">
    <property type="entry name" value="Classic Zinc Finger"/>
    <property type="match status" value="2"/>
</dbReference>
<evidence type="ECO:0000313" key="11">
    <source>
        <dbReference type="Proteomes" id="UP001310594"/>
    </source>
</evidence>
<evidence type="ECO:0000313" key="10">
    <source>
        <dbReference type="EMBL" id="KAK5699691.1"/>
    </source>
</evidence>
<feature type="region of interest" description="Disordered" evidence="8">
    <location>
        <begin position="417"/>
        <end position="482"/>
    </location>
</feature>
<gene>
    <name evidence="10" type="ORF">LTR97_005820</name>
</gene>
<dbReference type="GO" id="GO:0008270">
    <property type="term" value="F:zinc ion binding"/>
    <property type="evidence" value="ECO:0007669"/>
    <property type="project" value="UniProtKB-KW"/>
</dbReference>
<feature type="compositionally biased region" description="Polar residues" evidence="8">
    <location>
        <begin position="908"/>
        <end position="922"/>
    </location>
</feature>
<feature type="compositionally biased region" description="Low complexity" evidence="8">
    <location>
        <begin position="15"/>
        <end position="32"/>
    </location>
</feature>
<dbReference type="InterPro" id="IPR051059">
    <property type="entry name" value="VerF-like"/>
</dbReference>
<evidence type="ECO:0000256" key="7">
    <source>
        <dbReference type="PROSITE-ProRule" id="PRU00042"/>
    </source>
</evidence>
<evidence type="ECO:0000256" key="6">
    <source>
        <dbReference type="ARBA" id="ARBA00023242"/>
    </source>
</evidence>
<evidence type="ECO:0000256" key="4">
    <source>
        <dbReference type="ARBA" id="ARBA00022771"/>
    </source>
</evidence>
<dbReference type="Proteomes" id="UP001310594">
    <property type="component" value="Unassembled WGS sequence"/>
</dbReference>
<dbReference type="Pfam" id="PF04082">
    <property type="entry name" value="Fungal_trans"/>
    <property type="match status" value="1"/>
</dbReference>